<dbReference type="PROSITE" id="PS50053">
    <property type="entry name" value="UBIQUITIN_2"/>
    <property type="match status" value="1"/>
</dbReference>
<dbReference type="InterPro" id="IPR000626">
    <property type="entry name" value="Ubiquitin-like_dom"/>
</dbReference>
<protein>
    <recommendedName>
        <fullName evidence="1">Ubiquitin-like domain-containing protein</fullName>
    </recommendedName>
</protein>
<evidence type="ECO:0000313" key="3">
    <source>
        <dbReference type="Proteomes" id="UP000694580"/>
    </source>
</evidence>
<organism evidence="2 3">
    <name type="scientific">Denticeps clupeoides</name>
    <name type="common">denticle herring</name>
    <dbReference type="NCBI Taxonomy" id="299321"/>
    <lineage>
        <taxon>Eukaryota</taxon>
        <taxon>Metazoa</taxon>
        <taxon>Chordata</taxon>
        <taxon>Craniata</taxon>
        <taxon>Vertebrata</taxon>
        <taxon>Euteleostomi</taxon>
        <taxon>Actinopterygii</taxon>
        <taxon>Neopterygii</taxon>
        <taxon>Teleostei</taxon>
        <taxon>Clupei</taxon>
        <taxon>Clupeiformes</taxon>
        <taxon>Denticipitoidei</taxon>
        <taxon>Denticipitidae</taxon>
        <taxon>Denticeps</taxon>
    </lineage>
</organism>
<evidence type="ECO:0000259" key="1">
    <source>
        <dbReference type="PROSITE" id="PS50053"/>
    </source>
</evidence>
<reference evidence="2" key="2">
    <citation type="submission" date="2025-08" db="UniProtKB">
        <authorList>
            <consortium name="Ensembl"/>
        </authorList>
    </citation>
    <scope>IDENTIFICATION</scope>
</reference>
<dbReference type="CDD" id="cd17039">
    <property type="entry name" value="Ubl_ubiquitin_like"/>
    <property type="match status" value="1"/>
</dbReference>
<dbReference type="Proteomes" id="UP000694580">
    <property type="component" value="Chromosome 1"/>
</dbReference>
<dbReference type="Gene3D" id="3.10.20.90">
    <property type="entry name" value="Phosphatidylinositol 3-kinase Catalytic Subunit, Chain A, domain 1"/>
    <property type="match status" value="1"/>
</dbReference>
<name>A0AAY4A2K7_9TELE</name>
<keyword evidence="3" id="KW-1185">Reference proteome</keyword>
<feature type="domain" description="Ubiquitin-like" evidence="1">
    <location>
        <begin position="32"/>
        <end position="90"/>
    </location>
</feature>
<accession>A0AAY4A2K7</accession>
<evidence type="ECO:0000313" key="2">
    <source>
        <dbReference type="Ensembl" id="ENSDCDP00010003272.1"/>
    </source>
</evidence>
<dbReference type="Ensembl" id="ENSDCDT00010003396.1">
    <property type="protein sequence ID" value="ENSDCDP00010003272.1"/>
    <property type="gene ID" value="ENSDCDG00010001504.1"/>
</dbReference>
<dbReference type="SUPFAM" id="SSF54236">
    <property type="entry name" value="Ubiquitin-like"/>
    <property type="match status" value="1"/>
</dbReference>
<proteinExistence type="predicted"/>
<dbReference type="GeneTree" id="ENSGT00990000204286"/>
<dbReference type="AlphaFoldDB" id="A0AAY4A2K7"/>
<dbReference type="Pfam" id="PF00240">
    <property type="entry name" value="ubiquitin"/>
    <property type="match status" value="1"/>
</dbReference>
<dbReference type="InterPro" id="IPR029071">
    <property type="entry name" value="Ubiquitin-like_domsf"/>
</dbReference>
<dbReference type="SMART" id="SM00213">
    <property type="entry name" value="UBQ"/>
    <property type="match status" value="1"/>
</dbReference>
<reference evidence="2" key="3">
    <citation type="submission" date="2025-09" db="UniProtKB">
        <authorList>
            <consortium name="Ensembl"/>
        </authorList>
    </citation>
    <scope>IDENTIFICATION</scope>
</reference>
<reference evidence="2 3" key="1">
    <citation type="submission" date="2020-06" db="EMBL/GenBank/DDBJ databases">
        <authorList>
            <consortium name="Wellcome Sanger Institute Data Sharing"/>
        </authorList>
    </citation>
    <scope>NUCLEOTIDE SEQUENCE [LARGE SCALE GENOMIC DNA]</scope>
</reference>
<sequence length="91" mass="10350">MEKVYQVNVIRIEGQSMTVDVAKSDEEFNNMSVLEFKKKLLEKLPPGSGTEASNLRVIFVDKQLQDDKKFSDYKIKDKSTLLVVARMDGGH</sequence>